<evidence type="ECO:0008006" key="4">
    <source>
        <dbReference type="Google" id="ProtNLM"/>
    </source>
</evidence>
<feature type="transmembrane region" description="Helical" evidence="1">
    <location>
        <begin position="239"/>
        <end position="258"/>
    </location>
</feature>
<keyword evidence="1" id="KW-0472">Membrane</keyword>
<dbReference type="Proteomes" id="UP001523230">
    <property type="component" value="Unassembled WGS sequence"/>
</dbReference>
<protein>
    <recommendedName>
        <fullName evidence="4">Abortive infection protein</fullName>
    </recommendedName>
</protein>
<feature type="transmembrane region" description="Helical" evidence="1">
    <location>
        <begin position="125"/>
        <end position="145"/>
    </location>
</feature>
<keyword evidence="1" id="KW-0812">Transmembrane</keyword>
<name>A0ABD4TG52_9EURY</name>
<dbReference type="RefSeq" id="WP_250988123.1">
    <property type="nucleotide sequence ID" value="NZ_QFDM01000003.1"/>
</dbReference>
<reference evidence="2 3" key="1">
    <citation type="submission" date="2018-05" db="EMBL/GenBank/DDBJ databases">
        <title>Isolation and characterization of genus Methanoculleus species and their viruses from deep sea marine sediment offshore southwestern Taiwan.</title>
        <authorList>
            <person name="Wei W.-H."/>
            <person name="Chen W.-C."/>
            <person name="Lai M.-C."/>
            <person name="Chen S.-C."/>
        </authorList>
    </citation>
    <scope>NUCLEOTIDE SEQUENCE [LARGE SCALE GENOMIC DNA]</scope>
    <source>
        <strain evidence="2 3">CWC-02</strain>
    </source>
</reference>
<feature type="transmembrane region" description="Helical" evidence="1">
    <location>
        <begin position="157"/>
        <end position="176"/>
    </location>
</feature>
<feature type="transmembrane region" description="Helical" evidence="1">
    <location>
        <begin position="92"/>
        <end position="113"/>
    </location>
</feature>
<comment type="caution">
    <text evidence="2">The sequence shown here is derived from an EMBL/GenBank/DDBJ whole genome shotgun (WGS) entry which is preliminary data.</text>
</comment>
<feature type="transmembrane region" description="Helical" evidence="1">
    <location>
        <begin position="208"/>
        <end position="227"/>
    </location>
</feature>
<keyword evidence="1" id="KW-1133">Transmembrane helix</keyword>
<proteinExistence type="predicted"/>
<dbReference type="AlphaFoldDB" id="A0ABD4TG52"/>
<feature type="transmembrane region" description="Helical" evidence="1">
    <location>
        <begin position="56"/>
        <end position="80"/>
    </location>
</feature>
<sequence length="268" mass="28362">MASVETAPGSTGLSRGKAFGIAVALYLVWVFATWLLEGRILLLQNPDPTGRLIYAVVANIVIGTLITLVAIRAFLSAGILSPDRTGFRPVPYAVGAVLLAGIVGALIYALSGFPTSDPVVFLNGFAQVFPTSVAEVFVCWTAIGMVSESLAQPAGKYLALVTGIVTATVFFGVYHIAHSPPFNTPMMIVFLMLPGLATSIFYFAVREVYSTIVFQNLMGTLGVLQNIDPAALARPNPGAITLALALVAVLIAADYLLVRKRFGSPKQE</sequence>
<feature type="transmembrane region" description="Helical" evidence="1">
    <location>
        <begin position="18"/>
        <end position="36"/>
    </location>
</feature>
<evidence type="ECO:0000313" key="3">
    <source>
        <dbReference type="Proteomes" id="UP001523230"/>
    </source>
</evidence>
<evidence type="ECO:0000313" key="2">
    <source>
        <dbReference type="EMBL" id="MCM2466853.1"/>
    </source>
</evidence>
<gene>
    <name evidence="2" type="ORF">DIC75_11160</name>
</gene>
<dbReference type="EMBL" id="QFDM01000003">
    <property type="protein sequence ID" value="MCM2466853.1"/>
    <property type="molecule type" value="Genomic_DNA"/>
</dbReference>
<evidence type="ECO:0000256" key="1">
    <source>
        <dbReference type="SAM" id="Phobius"/>
    </source>
</evidence>
<organism evidence="2 3">
    <name type="scientific">Methanoculleus oceani</name>
    <dbReference type="NCBI Taxonomy" id="2184756"/>
    <lineage>
        <taxon>Archaea</taxon>
        <taxon>Methanobacteriati</taxon>
        <taxon>Methanobacteriota</taxon>
        <taxon>Stenosarchaea group</taxon>
        <taxon>Methanomicrobia</taxon>
        <taxon>Methanomicrobiales</taxon>
        <taxon>Methanomicrobiaceae</taxon>
        <taxon>Methanoculleus</taxon>
    </lineage>
</organism>
<keyword evidence="3" id="KW-1185">Reference proteome</keyword>
<feature type="transmembrane region" description="Helical" evidence="1">
    <location>
        <begin position="182"/>
        <end position="203"/>
    </location>
</feature>
<accession>A0ABD4TG52</accession>